<evidence type="ECO:0000313" key="1">
    <source>
        <dbReference type="EMBL" id="PSS31038.1"/>
    </source>
</evidence>
<keyword evidence="2" id="KW-1185">Reference proteome</keyword>
<proteinExistence type="predicted"/>
<gene>
    <name evidence="1" type="ORF">PHLCEN_2v2370</name>
</gene>
<accession>A0A2R6RLZ2</accession>
<reference evidence="1 2" key="1">
    <citation type="submission" date="2018-02" db="EMBL/GenBank/DDBJ databases">
        <title>Genome sequence of the basidiomycete white-rot fungus Phlebia centrifuga.</title>
        <authorList>
            <person name="Granchi Z."/>
            <person name="Peng M."/>
            <person name="de Vries R.P."/>
            <person name="Hilden K."/>
            <person name="Makela M.R."/>
            <person name="Grigoriev I."/>
            <person name="Riley R."/>
        </authorList>
    </citation>
    <scope>NUCLEOTIDE SEQUENCE [LARGE SCALE GENOMIC DNA]</scope>
    <source>
        <strain evidence="1 2">FBCC195</strain>
    </source>
</reference>
<evidence type="ECO:0000313" key="2">
    <source>
        <dbReference type="Proteomes" id="UP000186601"/>
    </source>
</evidence>
<dbReference type="SUPFAM" id="SSF56973">
    <property type="entry name" value="Aerolisin/ETX pore-forming domain"/>
    <property type="match status" value="1"/>
</dbReference>
<protein>
    <submittedName>
        <fullName evidence="1">Uncharacterized protein</fullName>
    </submittedName>
</protein>
<organism evidence="1 2">
    <name type="scientific">Hermanssonia centrifuga</name>
    <dbReference type="NCBI Taxonomy" id="98765"/>
    <lineage>
        <taxon>Eukaryota</taxon>
        <taxon>Fungi</taxon>
        <taxon>Dikarya</taxon>
        <taxon>Basidiomycota</taxon>
        <taxon>Agaricomycotina</taxon>
        <taxon>Agaricomycetes</taxon>
        <taxon>Polyporales</taxon>
        <taxon>Meruliaceae</taxon>
        <taxon>Hermanssonia</taxon>
    </lineage>
</organism>
<comment type="caution">
    <text evidence="1">The sequence shown here is derived from an EMBL/GenBank/DDBJ whole genome shotgun (WGS) entry which is preliminary data.</text>
</comment>
<dbReference type="OrthoDB" id="3678961at2759"/>
<sequence length="229" mass="25077">MSTTTLSSKLVTYPSNTPLVYEGRRYIYCDSGDQGLLACCTTHLDKVENAQLMHWKNTSEASVEYTKSYTSQLIVTTGKEFSAGASLSAAFQGIGVTVDASTKTFSSKETTSSETKEIKIDVPANSEIWFYQRKYVLSTDMTFINDAWGSLWNAGSEGGYHIQHGKVVSEIWAEDYITTSTKLEGSQNKSFTSLTAAGLLADSTRQFGNLTEKARKTLKGMGIDGSQKD</sequence>
<dbReference type="EMBL" id="MLYV02000221">
    <property type="protein sequence ID" value="PSS31038.1"/>
    <property type="molecule type" value="Genomic_DNA"/>
</dbReference>
<dbReference type="Proteomes" id="UP000186601">
    <property type="component" value="Unassembled WGS sequence"/>
</dbReference>
<dbReference type="AlphaFoldDB" id="A0A2R6RLZ2"/>
<name>A0A2R6RLZ2_9APHY</name>